<dbReference type="AlphaFoldDB" id="A0AAV7M7K0"/>
<comment type="caution">
    <text evidence="1">The sequence shown here is derived from an EMBL/GenBank/DDBJ whole genome shotgun (WGS) entry which is preliminary data.</text>
</comment>
<evidence type="ECO:0000313" key="1">
    <source>
        <dbReference type="EMBL" id="KAJ1098524.1"/>
    </source>
</evidence>
<sequence>MSRLCELSTVMLRVSILPCSGSDAQCLGVLGLSLKEDCTMSNGLPGDPSAQKVEDTREVVNLYDEDFALKFLRKSHGRSYDENQPIASTMP</sequence>
<protein>
    <submittedName>
        <fullName evidence="1">Uncharacterized protein</fullName>
    </submittedName>
</protein>
<accession>A0AAV7M7K0</accession>
<gene>
    <name evidence="1" type="ORF">NDU88_003634</name>
</gene>
<organism evidence="1 2">
    <name type="scientific">Pleurodeles waltl</name>
    <name type="common">Iberian ribbed newt</name>
    <dbReference type="NCBI Taxonomy" id="8319"/>
    <lineage>
        <taxon>Eukaryota</taxon>
        <taxon>Metazoa</taxon>
        <taxon>Chordata</taxon>
        <taxon>Craniata</taxon>
        <taxon>Vertebrata</taxon>
        <taxon>Euteleostomi</taxon>
        <taxon>Amphibia</taxon>
        <taxon>Batrachia</taxon>
        <taxon>Caudata</taxon>
        <taxon>Salamandroidea</taxon>
        <taxon>Salamandridae</taxon>
        <taxon>Pleurodelinae</taxon>
        <taxon>Pleurodeles</taxon>
    </lineage>
</organism>
<proteinExistence type="predicted"/>
<dbReference type="Proteomes" id="UP001066276">
    <property type="component" value="Chromosome 10"/>
</dbReference>
<name>A0AAV7M7K0_PLEWA</name>
<keyword evidence="2" id="KW-1185">Reference proteome</keyword>
<evidence type="ECO:0000313" key="2">
    <source>
        <dbReference type="Proteomes" id="UP001066276"/>
    </source>
</evidence>
<reference evidence="1" key="1">
    <citation type="journal article" date="2022" name="bioRxiv">
        <title>Sequencing and chromosome-scale assembly of the giantPleurodeles waltlgenome.</title>
        <authorList>
            <person name="Brown T."/>
            <person name="Elewa A."/>
            <person name="Iarovenko S."/>
            <person name="Subramanian E."/>
            <person name="Araus A.J."/>
            <person name="Petzold A."/>
            <person name="Susuki M."/>
            <person name="Suzuki K.-i.T."/>
            <person name="Hayashi T."/>
            <person name="Toyoda A."/>
            <person name="Oliveira C."/>
            <person name="Osipova E."/>
            <person name="Leigh N.D."/>
            <person name="Simon A."/>
            <person name="Yun M.H."/>
        </authorList>
    </citation>
    <scope>NUCLEOTIDE SEQUENCE</scope>
    <source>
        <strain evidence="1">20211129_DDA</strain>
        <tissue evidence="1">Liver</tissue>
    </source>
</reference>
<dbReference type="EMBL" id="JANPWB010000014">
    <property type="protein sequence ID" value="KAJ1098524.1"/>
    <property type="molecule type" value="Genomic_DNA"/>
</dbReference>